<dbReference type="RefSeq" id="XP_008612087.1">
    <property type="nucleotide sequence ID" value="XM_008613865.1"/>
</dbReference>
<evidence type="ECO:0000313" key="2">
    <source>
        <dbReference type="EMBL" id="EQC34681.1"/>
    </source>
</evidence>
<keyword evidence="1" id="KW-0812">Transmembrane</keyword>
<keyword evidence="1" id="KW-0472">Membrane</keyword>
<evidence type="ECO:0000313" key="3">
    <source>
        <dbReference type="Proteomes" id="UP000030762"/>
    </source>
</evidence>
<dbReference type="GeneID" id="19948726"/>
<protein>
    <submittedName>
        <fullName evidence="2">Uncharacterized protein</fullName>
    </submittedName>
</protein>
<dbReference type="InParanoid" id="T0QIY3"/>
<dbReference type="EMBL" id="JH767154">
    <property type="protein sequence ID" value="EQC34681.1"/>
    <property type="molecule type" value="Genomic_DNA"/>
</dbReference>
<gene>
    <name evidence="2" type="ORF">SDRG_07999</name>
</gene>
<feature type="transmembrane region" description="Helical" evidence="1">
    <location>
        <begin position="62"/>
        <end position="82"/>
    </location>
</feature>
<reference evidence="2 3" key="1">
    <citation type="submission" date="2012-04" db="EMBL/GenBank/DDBJ databases">
        <title>The Genome Sequence of Saprolegnia declina VS20.</title>
        <authorList>
            <consortium name="The Broad Institute Genome Sequencing Platform"/>
            <person name="Russ C."/>
            <person name="Nusbaum C."/>
            <person name="Tyler B."/>
            <person name="van West P."/>
            <person name="Dieguez-Uribeondo J."/>
            <person name="de Bruijn I."/>
            <person name="Tripathy S."/>
            <person name="Jiang R."/>
            <person name="Young S.K."/>
            <person name="Zeng Q."/>
            <person name="Gargeya S."/>
            <person name="Fitzgerald M."/>
            <person name="Haas B."/>
            <person name="Abouelleil A."/>
            <person name="Alvarado L."/>
            <person name="Arachchi H.M."/>
            <person name="Berlin A."/>
            <person name="Chapman S.B."/>
            <person name="Goldberg J."/>
            <person name="Griggs A."/>
            <person name="Gujja S."/>
            <person name="Hansen M."/>
            <person name="Howarth C."/>
            <person name="Imamovic A."/>
            <person name="Larimer J."/>
            <person name="McCowen C."/>
            <person name="Montmayeur A."/>
            <person name="Murphy C."/>
            <person name="Neiman D."/>
            <person name="Pearson M."/>
            <person name="Priest M."/>
            <person name="Roberts A."/>
            <person name="Saif S."/>
            <person name="Shea T."/>
            <person name="Sisk P."/>
            <person name="Sykes S."/>
            <person name="Wortman J."/>
            <person name="Nusbaum C."/>
            <person name="Birren B."/>
        </authorList>
    </citation>
    <scope>NUCLEOTIDE SEQUENCE [LARGE SCALE GENOMIC DNA]</scope>
    <source>
        <strain evidence="2 3">VS20</strain>
    </source>
</reference>
<keyword evidence="3" id="KW-1185">Reference proteome</keyword>
<name>T0QIY3_SAPDV</name>
<evidence type="ECO:0000256" key="1">
    <source>
        <dbReference type="SAM" id="Phobius"/>
    </source>
</evidence>
<dbReference type="AlphaFoldDB" id="T0QIY3"/>
<dbReference type="VEuPathDB" id="FungiDB:SDRG_07999"/>
<proteinExistence type="predicted"/>
<dbReference type="Proteomes" id="UP000030762">
    <property type="component" value="Unassembled WGS sequence"/>
</dbReference>
<sequence>MGPPTPILRFSADATLFYCWVDMQATTSPVAFCRSGTTAACLNPGSSNCHCGGDPAQTSESFLRFLTPLAVAIGVFLLHVIWQRVVRRLPAYQRAHRQWHEKEQIINAAIVMPMFVPVDEPVGLPQLLAALDACRIHEAVVSTDAIEVTLPRCFTAPSLPTSSSPP</sequence>
<organism evidence="2 3">
    <name type="scientific">Saprolegnia diclina (strain VS20)</name>
    <dbReference type="NCBI Taxonomy" id="1156394"/>
    <lineage>
        <taxon>Eukaryota</taxon>
        <taxon>Sar</taxon>
        <taxon>Stramenopiles</taxon>
        <taxon>Oomycota</taxon>
        <taxon>Saprolegniomycetes</taxon>
        <taxon>Saprolegniales</taxon>
        <taxon>Saprolegniaceae</taxon>
        <taxon>Saprolegnia</taxon>
    </lineage>
</organism>
<keyword evidence="1" id="KW-1133">Transmembrane helix</keyword>
<accession>T0QIY3</accession>